<accession>A0ABQ0K0D0</accession>
<protein>
    <submittedName>
        <fullName evidence="1">Transposase and inactivated derivatives</fullName>
    </submittedName>
</protein>
<organism evidence="1 2">
    <name type="scientific">Candidatus Brocadia sinica JPN1</name>
    <dbReference type="NCBI Taxonomy" id="1197129"/>
    <lineage>
        <taxon>Bacteria</taxon>
        <taxon>Pseudomonadati</taxon>
        <taxon>Planctomycetota</taxon>
        <taxon>Candidatus Brocadiia</taxon>
        <taxon>Candidatus Brocadiales</taxon>
        <taxon>Candidatus Brocadiaceae</taxon>
        <taxon>Candidatus Brocadia</taxon>
    </lineage>
</organism>
<evidence type="ECO:0000313" key="2">
    <source>
        <dbReference type="Proteomes" id="UP000032309"/>
    </source>
</evidence>
<sequence>MKDCEWIAQLPQHGLLNPGFVPPAPIRCWKNKRER</sequence>
<dbReference type="EMBL" id="BAFN01000001">
    <property type="protein sequence ID" value="GAN34502.1"/>
    <property type="molecule type" value="Genomic_DNA"/>
</dbReference>
<name>A0ABQ0K0D0_9BACT</name>
<evidence type="ECO:0000313" key="1">
    <source>
        <dbReference type="EMBL" id="GAN34502.1"/>
    </source>
</evidence>
<keyword evidence="2" id="KW-1185">Reference proteome</keyword>
<dbReference type="Proteomes" id="UP000032309">
    <property type="component" value="Unassembled WGS sequence"/>
</dbReference>
<gene>
    <name evidence="1" type="ORF">BROSI_A3039</name>
</gene>
<proteinExistence type="predicted"/>
<reference evidence="2" key="1">
    <citation type="journal article" date="2015" name="Genome Announc.">
        <title>Draft Genome Sequence of an Anaerobic Ammonium-Oxidizing Bacterium, "Candidatus Brocadia sinica".</title>
        <authorList>
            <person name="Oshiki M."/>
            <person name="Shinyako-Hata K."/>
            <person name="Satoh H."/>
            <person name="Okabe S."/>
        </authorList>
    </citation>
    <scope>NUCLEOTIDE SEQUENCE [LARGE SCALE GENOMIC DNA]</scope>
    <source>
        <strain evidence="2">JPN1</strain>
    </source>
</reference>
<comment type="caution">
    <text evidence="1">The sequence shown here is derived from an EMBL/GenBank/DDBJ whole genome shotgun (WGS) entry which is preliminary data.</text>
</comment>